<feature type="compositionally biased region" description="Basic and acidic residues" evidence="1">
    <location>
        <begin position="9"/>
        <end position="26"/>
    </location>
</feature>
<dbReference type="InterPro" id="IPR010354">
    <property type="entry name" value="Oleate_hydratase"/>
</dbReference>
<dbReference type="Pfam" id="PF06100">
    <property type="entry name" value="MCRA"/>
    <property type="match status" value="1"/>
</dbReference>
<dbReference type="AlphaFoldDB" id="A0A2V4VA68"/>
<evidence type="ECO:0000313" key="3">
    <source>
        <dbReference type="EMBL" id="PYE39318.1"/>
    </source>
</evidence>
<feature type="transmembrane region" description="Helical" evidence="2">
    <location>
        <begin position="58"/>
        <end position="75"/>
    </location>
</feature>
<protein>
    <submittedName>
        <fullName evidence="3">Oleate hydratase</fullName>
    </submittedName>
</protein>
<accession>A0A2V4VA68</accession>
<keyword evidence="2" id="KW-0812">Transmembrane</keyword>
<feature type="region of interest" description="Disordered" evidence="1">
    <location>
        <begin position="1"/>
        <end position="36"/>
    </location>
</feature>
<dbReference type="SUPFAM" id="SSF51905">
    <property type="entry name" value="FAD/NAD(P)-binding domain"/>
    <property type="match status" value="1"/>
</dbReference>
<dbReference type="Gene3D" id="3.50.50.60">
    <property type="entry name" value="FAD/NAD(P)-binding domain"/>
    <property type="match status" value="2"/>
</dbReference>
<dbReference type="PANTHER" id="PTHR37417">
    <property type="entry name" value="67 KDA MYOSIN-CROSS-REACTIVE ANTIGEN FAMILY PROTEIN (AFU_ORTHOLOGUE AFUA_5G09970)"/>
    <property type="match status" value="1"/>
</dbReference>
<evidence type="ECO:0000256" key="1">
    <source>
        <dbReference type="SAM" id="MobiDB-lite"/>
    </source>
</evidence>
<evidence type="ECO:0000313" key="4">
    <source>
        <dbReference type="Proteomes" id="UP000247746"/>
    </source>
</evidence>
<reference evidence="3 4" key="1">
    <citation type="submission" date="2018-06" db="EMBL/GenBank/DDBJ databases">
        <title>Genomic Encyclopedia of Type Strains, Phase III (KMG-III): the genomes of soil and plant-associated and newly described type strains.</title>
        <authorList>
            <person name="Whitman W."/>
        </authorList>
    </citation>
    <scope>NUCLEOTIDE SEQUENCE [LARGE SCALE GENOMIC DNA]</scope>
    <source>
        <strain evidence="3 4">CECT 5889</strain>
    </source>
</reference>
<keyword evidence="2" id="KW-1133">Transmembrane helix</keyword>
<dbReference type="Proteomes" id="UP000247746">
    <property type="component" value="Unassembled WGS sequence"/>
</dbReference>
<keyword evidence="2" id="KW-0472">Membrane</keyword>
<gene>
    <name evidence="3" type="ORF">DFP82_104130</name>
</gene>
<dbReference type="GO" id="GO:0050151">
    <property type="term" value="F:oleate hydratase activity"/>
    <property type="evidence" value="ECO:0007669"/>
    <property type="project" value="InterPro"/>
</dbReference>
<sequence>MKNTNDNQKQLDRFPHQPDANKDYPHHTPQNTLPFADKIGNYQRNIGRPTNVYKDSKVYIIGAGIAGLSSAYYFIRDGKIPAENITFLEQLDISGGSMDGSGNAKDGYLIRGGREMEFTYENFWDVFQDIPAVEMPEPYSVLDEYRLINDDDPNYSIARLLHNQGEIQDFSGFELKKSDQLAIIRLLLKRKEALDDVRVNEYFSDSFFESNFWIFWSTMFAFEKWHSLLELKLYMHRFLHDLDGLHNMSMLVFPKYNQYDGFIVPLRNYLIEKGVTFQYNTSVTDLDIEFEQADNSASVADSAHEPTKMVKAILAEVEGTPTTIAITENDYVVVTTGTMTEDSRYGDNHTAPNLDTVLGNQGQSTGWTLWNTLANKSAVFGHPEKFNGNVAESSWMSATLTCKPSALIDILKTLSVNDPYSGKTATGGIITFTDSNWIMSFTCNRQPHFPDQPDDTLVLWVYSLLMDKEGNYVKKPMPECTGNEILAELCYHLGIIDQLDHVVENTLVRSAYMPYITSQFMARAHGDRPEIVPQGCTNLGLVGQFVETKNDVVFTIESSVRTARVAVYSLLNVKKQVPDIDPSQYDIRHLLRAANTLNDGKGFIGENLLRKLLKDTYYEHILPPAHLDSQEESKRNDFIFSEYWESIKGLWHK</sequence>
<dbReference type="RefSeq" id="WP_110922974.1">
    <property type="nucleotide sequence ID" value="NZ_QJSU01000004.1"/>
</dbReference>
<dbReference type="InterPro" id="IPR036188">
    <property type="entry name" value="FAD/NAD-bd_sf"/>
</dbReference>
<name>A0A2V4VA68_9GAMM</name>
<dbReference type="GO" id="GO:0006631">
    <property type="term" value="P:fatty acid metabolic process"/>
    <property type="evidence" value="ECO:0007669"/>
    <property type="project" value="InterPro"/>
</dbReference>
<comment type="caution">
    <text evidence="3">The sequence shown here is derived from an EMBL/GenBank/DDBJ whole genome shotgun (WGS) entry which is preliminary data.</text>
</comment>
<proteinExistence type="predicted"/>
<dbReference type="NCBIfam" id="NF010584">
    <property type="entry name" value="PRK13977.1"/>
    <property type="match status" value="1"/>
</dbReference>
<dbReference type="PANTHER" id="PTHR37417:SF3">
    <property type="entry name" value="MYOSIN-CROSSREACTIVE PROTEIN"/>
    <property type="match status" value="1"/>
</dbReference>
<dbReference type="Gene3D" id="3.30.9.80">
    <property type="match status" value="1"/>
</dbReference>
<dbReference type="OrthoDB" id="4540221at2"/>
<dbReference type="EMBL" id="QJSU01000004">
    <property type="protein sequence ID" value="PYE39318.1"/>
    <property type="molecule type" value="Genomic_DNA"/>
</dbReference>
<evidence type="ECO:0000256" key="2">
    <source>
        <dbReference type="SAM" id="Phobius"/>
    </source>
</evidence>
<keyword evidence="4" id="KW-1185">Reference proteome</keyword>
<dbReference type="GO" id="GO:0071949">
    <property type="term" value="F:FAD binding"/>
    <property type="evidence" value="ECO:0007669"/>
    <property type="project" value="InterPro"/>
</dbReference>
<organism evidence="3 4">
    <name type="scientific">Psychrobacter fozii</name>
    <dbReference type="NCBI Taxonomy" id="198480"/>
    <lineage>
        <taxon>Bacteria</taxon>
        <taxon>Pseudomonadati</taxon>
        <taxon>Pseudomonadota</taxon>
        <taxon>Gammaproteobacteria</taxon>
        <taxon>Moraxellales</taxon>
        <taxon>Moraxellaceae</taxon>
        <taxon>Psychrobacter</taxon>
    </lineage>
</organism>